<evidence type="ECO:0000313" key="9">
    <source>
        <dbReference type="Proteomes" id="UP000221165"/>
    </source>
</evidence>
<evidence type="ECO:0000259" key="7">
    <source>
        <dbReference type="Pfam" id="PF02656"/>
    </source>
</evidence>
<feature type="compositionally biased region" description="Acidic residues" evidence="5">
    <location>
        <begin position="10"/>
        <end position="26"/>
    </location>
</feature>
<dbReference type="PANTHER" id="PTHR46140:SF1">
    <property type="entry name" value="VACUOLAR TRANSPORTER CHAPERONE COMPLEX SUBUNIT 4-RELATED"/>
    <property type="match status" value="1"/>
</dbReference>
<feature type="compositionally biased region" description="Basic and acidic residues" evidence="5">
    <location>
        <begin position="56"/>
        <end position="85"/>
    </location>
</feature>
<dbReference type="GO" id="GO:0012505">
    <property type="term" value="C:endomembrane system"/>
    <property type="evidence" value="ECO:0007669"/>
    <property type="project" value="UniProtKB-SubCell"/>
</dbReference>
<keyword evidence="9" id="KW-1185">Reference proteome</keyword>
<evidence type="ECO:0000256" key="3">
    <source>
        <dbReference type="ARBA" id="ARBA00022989"/>
    </source>
</evidence>
<evidence type="ECO:0000256" key="6">
    <source>
        <dbReference type="SAM" id="Phobius"/>
    </source>
</evidence>
<dbReference type="Pfam" id="PF02656">
    <property type="entry name" value="DUF202"/>
    <property type="match status" value="1"/>
</dbReference>
<evidence type="ECO:0000256" key="2">
    <source>
        <dbReference type="ARBA" id="ARBA00022692"/>
    </source>
</evidence>
<dbReference type="OrthoDB" id="2243669at2759"/>
<protein>
    <submittedName>
        <fullName evidence="8">Vtc domain-containing protein</fullName>
    </submittedName>
</protein>
<dbReference type="InterPro" id="IPR051572">
    <property type="entry name" value="VTC_Complex_Subunit"/>
</dbReference>
<dbReference type="AlphaFoldDB" id="A0A2C6JHP6"/>
<evidence type="ECO:0000256" key="5">
    <source>
        <dbReference type="SAM" id="MobiDB-lite"/>
    </source>
</evidence>
<feature type="transmembrane region" description="Helical" evidence="6">
    <location>
        <begin position="211"/>
        <end position="231"/>
    </location>
</feature>
<proteinExistence type="predicted"/>
<name>A0A2C6JHP6_9APIC</name>
<sequence length="243" mass="27919">MASTMSEAMREEEDDLLLSQDSEEDEERKFIIKEEEGEYNDEEESENEEEEEGEKEEDKVIDFSETPFLREKNRREGQGERDRMKRSSSAMIRKRWRKLACLKKVSSQSRNARKIDPKSFFANERTFLHYLQKSTYLGALAIALIQWSGGRWVAEVGGLLLALVVLLVLLLSFRIYEYRGDKLEKRIARGGGEEGRGGEKRESSERFDSRYGPLMISSTVTTVVVLVLLLGSTPHLQSNLKSP</sequence>
<reference evidence="8 9" key="1">
    <citation type="journal article" date="2017" name="Int. J. Parasitol.">
        <title>The genome of the protozoan parasite Cystoisospora suis and a reverse vaccinology approach to identify vaccine candidates.</title>
        <authorList>
            <person name="Palmieri N."/>
            <person name="Shrestha A."/>
            <person name="Ruttkowski B."/>
            <person name="Beck T."/>
            <person name="Vogl C."/>
            <person name="Tomley F."/>
            <person name="Blake D.P."/>
            <person name="Joachim A."/>
        </authorList>
    </citation>
    <scope>NUCLEOTIDE SEQUENCE [LARGE SCALE GENOMIC DNA]</scope>
    <source>
        <strain evidence="8 9">Wien I</strain>
    </source>
</reference>
<feature type="compositionally biased region" description="Acidic residues" evidence="5">
    <location>
        <begin position="35"/>
        <end position="55"/>
    </location>
</feature>
<dbReference type="RefSeq" id="XP_067918516.1">
    <property type="nucleotide sequence ID" value="XM_068069508.1"/>
</dbReference>
<gene>
    <name evidence="8" type="ORF">CSUI_009392</name>
</gene>
<keyword evidence="4 6" id="KW-0472">Membrane</keyword>
<dbReference type="GeneID" id="94432719"/>
<comment type="subcellular location">
    <subcellularLocation>
        <location evidence="1">Endomembrane system</location>
        <topology evidence="1">Multi-pass membrane protein</topology>
    </subcellularLocation>
</comment>
<dbReference type="Proteomes" id="UP000221165">
    <property type="component" value="Unassembled WGS sequence"/>
</dbReference>
<evidence type="ECO:0000256" key="4">
    <source>
        <dbReference type="ARBA" id="ARBA00023136"/>
    </source>
</evidence>
<organism evidence="8 9">
    <name type="scientific">Cystoisospora suis</name>
    <dbReference type="NCBI Taxonomy" id="483139"/>
    <lineage>
        <taxon>Eukaryota</taxon>
        <taxon>Sar</taxon>
        <taxon>Alveolata</taxon>
        <taxon>Apicomplexa</taxon>
        <taxon>Conoidasida</taxon>
        <taxon>Coccidia</taxon>
        <taxon>Eucoccidiorida</taxon>
        <taxon>Eimeriorina</taxon>
        <taxon>Sarcocystidae</taxon>
        <taxon>Cystoisospora</taxon>
    </lineage>
</organism>
<feature type="domain" description="DUF202" evidence="7">
    <location>
        <begin position="119"/>
        <end position="179"/>
    </location>
</feature>
<dbReference type="PANTHER" id="PTHR46140">
    <property type="entry name" value="VACUOLAR TRANSPORTER CHAPERONE 1-RELATED"/>
    <property type="match status" value="1"/>
</dbReference>
<keyword evidence="2 6" id="KW-0812">Transmembrane</keyword>
<accession>A0A2C6JHP6</accession>
<comment type="caution">
    <text evidence="8">The sequence shown here is derived from an EMBL/GenBank/DDBJ whole genome shotgun (WGS) entry which is preliminary data.</text>
</comment>
<dbReference type="InterPro" id="IPR003807">
    <property type="entry name" value="DUF202"/>
</dbReference>
<feature type="transmembrane region" description="Helical" evidence="6">
    <location>
        <begin position="135"/>
        <end position="153"/>
    </location>
</feature>
<evidence type="ECO:0000313" key="8">
    <source>
        <dbReference type="EMBL" id="PHJ16791.1"/>
    </source>
</evidence>
<evidence type="ECO:0000256" key="1">
    <source>
        <dbReference type="ARBA" id="ARBA00004127"/>
    </source>
</evidence>
<feature type="region of interest" description="Disordered" evidence="5">
    <location>
        <begin position="1"/>
        <end position="91"/>
    </location>
</feature>
<keyword evidence="3 6" id="KW-1133">Transmembrane helix</keyword>
<dbReference type="EMBL" id="MIGC01005587">
    <property type="protein sequence ID" value="PHJ16791.1"/>
    <property type="molecule type" value="Genomic_DNA"/>
</dbReference>
<feature type="transmembrane region" description="Helical" evidence="6">
    <location>
        <begin position="159"/>
        <end position="176"/>
    </location>
</feature>
<dbReference type="VEuPathDB" id="ToxoDB:CSUI_009392"/>